<dbReference type="Proteomes" id="UP000287033">
    <property type="component" value="Unassembled WGS sequence"/>
</dbReference>
<name>A0A401T6N7_CHIPU</name>
<sequence>MAVQLAAEPTFSLLTRALSAQYVGCPRLRMDAPGALIWMIEIFLRLIPSQCCLHPSVGEGHCAHRVLQLVV</sequence>
<proteinExistence type="predicted"/>
<protein>
    <submittedName>
        <fullName evidence="1">Uncharacterized protein</fullName>
    </submittedName>
</protein>
<gene>
    <name evidence="1" type="ORF">chiPu_0016845</name>
</gene>
<organism evidence="1 2">
    <name type="scientific">Chiloscyllium punctatum</name>
    <name type="common">Brownbanded bambooshark</name>
    <name type="synonym">Hemiscyllium punctatum</name>
    <dbReference type="NCBI Taxonomy" id="137246"/>
    <lineage>
        <taxon>Eukaryota</taxon>
        <taxon>Metazoa</taxon>
        <taxon>Chordata</taxon>
        <taxon>Craniata</taxon>
        <taxon>Vertebrata</taxon>
        <taxon>Chondrichthyes</taxon>
        <taxon>Elasmobranchii</taxon>
        <taxon>Galeomorphii</taxon>
        <taxon>Galeoidea</taxon>
        <taxon>Orectolobiformes</taxon>
        <taxon>Hemiscylliidae</taxon>
        <taxon>Chiloscyllium</taxon>
    </lineage>
</organism>
<dbReference type="EMBL" id="BEZZ01001160">
    <property type="protein sequence ID" value="GCC38331.1"/>
    <property type="molecule type" value="Genomic_DNA"/>
</dbReference>
<accession>A0A401T6N7</accession>
<evidence type="ECO:0000313" key="2">
    <source>
        <dbReference type="Proteomes" id="UP000287033"/>
    </source>
</evidence>
<comment type="caution">
    <text evidence="1">The sequence shown here is derived from an EMBL/GenBank/DDBJ whole genome shotgun (WGS) entry which is preliminary data.</text>
</comment>
<reference evidence="1 2" key="1">
    <citation type="journal article" date="2018" name="Nat. Ecol. Evol.">
        <title>Shark genomes provide insights into elasmobranch evolution and the origin of vertebrates.</title>
        <authorList>
            <person name="Hara Y"/>
            <person name="Yamaguchi K"/>
            <person name="Onimaru K"/>
            <person name="Kadota M"/>
            <person name="Koyanagi M"/>
            <person name="Keeley SD"/>
            <person name="Tatsumi K"/>
            <person name="Tanaka K"/>
            <person name="Motone F"/>
            <person name="Kageyama Y"/>
            <person name="Nozu R"/>
            <person name="Adachi N"/>
            <person name="Nishimura O"/>
            <person name="Nakagawa R"/>
            <person name="Tanegashima C"/>
            <person name="Kiyatake I"/>
            <person name="Matsumoto R"/>
            <person name="Murakumo K"/>
            <person name="Nishida K"/>
            <person name="Terakita A"/>
            <person name="Kuratani S"/>
            <person name="Sato K"/>
            <person name="Hyodo S Kuraku.S."/>
        </authorList>
    </citation>
    <scope>NUCLEOTIDE SEQUENCE [LARGE SCALE GENOMIC DNA]</scope>
</reference>
<dbReference type="AlphaFoldDB" id="A0A401T6N7"/>
<keyword evidence="2" id="KW-1185">Reference proteome</keyword>
<evidence type="ECO:0000313" key="1">
    <source>
        <dbReference type="EMBL" id="GCC38331.1"/>
    </source>
</evidence>